<proteinExistence type="inferred from homology"/>
<dbReference type="PIRSF" id="PIRSF039102">
    <property type="entry name" value="Ddl/VanB"/>
    <property type="match status" value="1"/>
</dbReference>
<dbReference type="Proteomes" id="UP000672027">
    <property type="component" value="Chromosome"/>
</dbReference>
<dbReference type="InterPro" id="IPR013815">
    <property type="entry name" value="ATP_grasp_subdomain_1"/>
</dbReference>
<evidence type="ECO:0000256" key="10">
    <source>
        <dbReference type="ARBA" id="ARBA00022741"/>
    </source>
</evidence>
<gene>
    <name evidence="16" type="primary">ddl</name>
    <name evidence="19" type="ORF">J8380_01055</name>
</gene>
<evidence type="ECO:0000256" key="1">
    <source>
        <dbReference type="ARBA" id="ARBA00001936"/>
    </source>
</evidence>
<dbReference type="PROSITE" id="PS50975">
    <property type="entry name" value="ATP_GRASP"/>
    <property type="match status" value="1"/>
</dbReference>
<evidence type="ECO:0000313" key="20">
    <source>
        <dbReference type="Proteomes" id="UP000672027"/>
    </source>
</evidence>
<evidence type="ECO:0000256" key="12">
    <source>
        <dbReference type="ARBA" id="ARBA00022960"/>
    </source>
</evidence>
<evidence type="ECO:0000256" key="15">
    <source>
        <dbReference type="ARBA" id="ARBA00047614"/>
    </source>
</evidence>
<evidence type="ECO:0000256" key="2">
    <source>
        <dbReference type="ARBA" id="ARBA00001946"/>
    </source>
</evidence>
<evidence type="ECO:0000256" key="11">
    <source>
        <dbReference type="ARBA" id="ARBA00022840"/>
    </source>
</evidence>
<evidence type="ECO:0000313" key="19">
    <source>
        <dbReference type="EMBL" id="QTR50205.1"/>
    </source>
</evidence>
<comment type="function">
    <text evidence="3 16">Cell wall formation.</text>
</comment>
<evidence type="ECO:0000256" key="17">
    <source>
        <dbReference type="PROSITE-ProRule" id="PRU00409"/>
    </source>
</evidence>
<keyword evidence="20" id="KW-1185">Reference proteome</keyword>
<evidence type="ECO:0000259" key="18">
    <source>
        <dbReference type="PROSITE" id="PS50975"/>
    </source>
</evidence>
<dbReference type="PANTHER" id="PTHR23132:SF23">
    <property type="entry name" value="D-ALANINE--D-ALANINE LIGASE B"/>
    <property type="match status" value="1"/>
</dbReference>
<dbReference type="InterPro" id="IPR000291">
    <property type="entry name" value="D-Ala_lig_Van_CS"/>
</dbReference>
<dbReference type="EMBL" id="CP072800">
    <property type="protein sequence ID" value="QTR50205.1"/>
    <property type="molecule type" value="Genomic_DNA"/>
</dbReference>
<dbReference type="InterPro" id="IPR011761">
    <property type="entry name" value="ATP-grasp"/>
</dbReference>
<evidence type="ECO:0000256" key="16">
    <source>
        <dbReference type="HAMAP-Rule" id="MF_00047"/>
    </source>
</evidence>
<organism evidence="19 20">
    <name type="scientific">Candidatus Thiothrix anitrata</name>
    <dbReference type="NCBI Taxonomy" id="2823902"/>
    <lineage>
        <taxon>Bacteria</taxon>
        <taxon>Pseudomonadati</taxon>
        <taxon>Pseudomonadota</taxon>
        <taxon>Gammaproteobacteria</taxon>
        <taxon>Thiotrichales</taxon>
        <taxon>Thiotrichaceae</taxon>
        <taxon>Thiothrix</taxon>
    </lineage>
</organism>
<dbReference type="NCBIfam" id="TIGR01205">
    <property type="entry name" value="D_ala_D_alaTIGR"/>
    <property type="match status" value="1"/>
</dbReference>
<reference evidence="19 20" key="1">
    <citation type="submission" date="2021-04" db="EMBL/GenBank/DDBJ databases">
        <title>Genomics, taxonomy and metabolism of representatives of sulfur bacteria of the genus Thiothrix: Thiothrix fructosivorans QT, Thiothrix unzii A1T and three new species, Thiothrix subterranea sp. nov., Thiothrix litoralis sp. nov. and 'Candidatus Thiothrix anitrata' sp. nov.</title>
        <authorList>
            <person name="Ravin N.V."/>
            <person name="Smolyakov D."/>
            <person name="Rudenko T.S."/>
            <person name="Mardanov A.V."/>
            <person name="Beletsky A.V."/>
            <person name="Markov N.D."/>
            <person name="Fomenkov A.I."/>
            <person name="Roberts R.J."/>
            <person name="Karnachuk O.V."/>
            <person name="Novikov A."/>
            <person name="Grabovich M.Y."/>
        </authorList>
    </citation>
    <scope>NUCLEOTIDE SEQUENCE [LARGE SCALE GENOMIC DNA]</scope>
    <source>
        <strain evidence="19 20">A52</strain>
    </source>
</reference>
<dbReference type="InterPro" id="IPR011095">
    <property type="entry name" value="Dala_Dala_lig_C"/>
</dbReference>
<dbReference type="EC" id="6.3.2.4" evidence="7 16"/>
<keyword evidence="14 16" id="KW-0961">Cell wall biogenesis/degradation</keyword>
<protein>
    <recommendedName>
        <fullName evidence="7 16">D-alanine--D-alanine ligase</fullName>
        <ecNumber evidence="7 16">6.3.2.4</ecNumber>
    </recommendedName>
    <alternativeName>
        <fullName evidence="16">D-Ala-D-Ala ligase</fullName>
    </alternativeName>
    <alternativeName>
        <fullName evidence="16">D-alanylalanine synthetase</fullName>
    </alternativeName>
</protein>
<dbReference type="Gene3D" id="3.30.1490.20">
    <property type="entry name" value="ATP-grasp fold, A domain"/>
    <property type="match status" value="1"/>
</dbReference>
<evidence type="ECO:0000256" key="13">
    <source>
        <dbReference type="ARBA" id="ARBA00022984"/>
    </source>
</evidence>
<dbReference type="SUPFAM" id="SSF52440">
    <property type="entry name" value="PreATP-grasp domain"/>
    <property type="match status" value="1"/>
</dbReference>
<dbReference type="GO" id="GO:0016874">
    <property type="term" value="F:ligase activity"/>
    <property type="evidence" value="ECO:0007669"/>
    <property type="project" value="UniProtKB-KW"/>
</dbReference>
<feature type="domain" description="ATP-grasp" evidence="18">
    <location>
        <begin position="109"/>
        <end position="304"/>
    </location>
</feature>
<comment type="similarity">
    <text evidence="6 16">Belongs to the D-alanine--D-alanine ligase family.</text>
</comment>
<evidence type="ECO:0000256" key="3">
    <source>
        <dbReference type="ARBA" id="ARBA00003921"/>
    </source>
</evidence>
<dbReference type="SUPFAM" id="SSF56059">
    <property type="entry name" value="Glutathione synthetase ATP-binding domain-like"/>
    <property type="match status" value="1"/>
</dbReference>
<name>A0ABX7X823_9GAMM</name>
<keyword evidence="11 17" id="KW-0067">ATP-binding</keyword>
<keyword evidence="10 17" id="KW-0547">Nucleotide-binding</keyword>
<comment type="subcellular location">
    <subcellularLocation>
        <location evidence="4 16">Cytoplasm</location>
    </subcellularLocation>
</comment>
<dbReference type="PROSITE" id="PS00844">
    <property type="entry name" value="DALA_DALA_LIGASE_2"/>
    <property type="match status" value="1"/>
</dbReference>
<evidence type="ECO:0000256" key="14">
    <source>
        <dbReference type="ARBA" id="ARBA00023316"/>
    </source>
</evidence>
<comment type="pathway">
    <text evidence="5 16">Cell wall biogenesis; peptidoglycan biosynthesis.</text>
</comment>
<keyword evidence="8 16" id="KW-0963">Cytoplasm</keyword>
<dbReference type="InterPro" id="IPR016185">
    <property type="entry name" value="PreATP-grasp_dom_sf"/>
</dbReference>
<keyword evidence="9 16" id="KW-0436">Ligase</keyword>
<accession>A0ABX7X823</accession>
<evidence type="ECO:0000256" key="4">
    <source>
        <dbReference type="ARBA" id="ARBA00004496"/>
    </source>
</evidence>
<comment type="cofactor">
    <cofactor evidence="1">
        <name>Mn(2+)</name>
        <dbReference type="ChEBI" id="CHEBI:29035"/>
    </cofactor>
</comment>
<dbReference type="InterPro" id="IPR005905">
    <property type="entry name" value="D_ala_D_ala"/>
</dbReference>
<dbReference type="NCBIfam" id="NF002378">
    <property type="entry name" value="PRK01372.1"/>
    <property type="match status" value="1"/>
</dbReference>
<keyword evidence="13 16" id="KW-0573">Peptidoglycan synthesis</keyword>
<dbReference type="PROSITE" id="PS00843">
    <property type="entry name" value="DALA_DALA_LIGASE_1"/>
    <property type="match status" value="1"/>
</dbReference>
<comment type="cofactor">
    <cofactor evidence="2">
        <name>Mg(2+)</name>
        <dbReference type="ChEBI" id="CHEBI:18420"/>
    </cofactor>
</comment>
<dbReference type="PANTHER" id="PTHR23132">
    <property type="entry name" value="D-ALANINE--D-ALANINE LIGASE"/>
    <property type="match status" value="1"/>
</dbReference>
<dbReference type="RefSeq" id="WP_210227332.1">
    <property type="nucleotide sequence ID" value="NZ_CP072800.1"/>
</dbReference>
<comment type="catalytic activity">
    <reaction evidence="15 16">
        <text>2 D-alanine + ATP = D-alanyl-D-alanine + ADP + phosphate + H(+)</text>
        <dbReference type="Rhea" id="RHEA:11224"/>
        <dbReference type="ChEBI" id="CHEBI:15378"/>
        <dbReference type="ChEBI" id="CHEBI:30616"/>
        <dbReference type="ChEBI" id="CHEBI:43474"/>
        <dbReference type="ChEBI" id="CHEBI:57416"/>
        <dbReference type="ChEBI" id="CHEBI:57822"/>
        <dbReference type="ChEBI" id="CHEBI:456216"/>
        <dbReference type="EC" id="6.3.2.4"/>
    </reaction>
</comment>
<evidence type="ECO:0000256" key="5">
    <source>
        <dbReference type="ARBA" id="ARBA00004752"/>
    </source>
</evidence>
<dbReference type="Pfam" id="PF01820">
    <property type="entry name" value="Dala_Dala_lig_N"/>
    <property type="match status" value="1"/>
</dbReference>
<dbReference type="Gene3D" id="3.40.50.20">
    <property type="match status" value="1"/>
</dbReference>
<dbReference type="InterPro" id="IPR011127">
    <property type="entry name" value="Dala_Dala_lig_N"/>
</dbReference>
<dbReference type="HAMAP" id="MF_00047">
    <property type="entry name" value="Dala_Dala_lig"/>
    <property type="match status" value="1"/>
</dbReference>
<dbReference type="Gene3D" id="3.30.470.20">
    <property type="entry name" value="ATP-grasp fold, B domain"/>
    <property type="match status" value="1"/>
</dbReference>
<evidence type="ECO:0000256" key="7">
    <source>
        <dbReference type="ARBA" id="ARBA00012216"/>
    </source>
</evidence>
<keyword evidence="12 16" id="KW-0133">Cell shape</keyword>
<evidence type="ECO:0000256" key="9">
    <source>
        <dbReference type="ARBA" id="ARBA00022598"/>
    </source>
</evidence>
<evidence type="ECO:0000256" key="8">
    <source>
        <dbReference type="ARBA" id="ARBA00022490"/>
    </source>
</evidence>
<evidence type="ECO:0000256" key="6">
    <source>
        <dbReference type="ARBA" id="ARBA00010871"/>
    </source>
</evidence>
<sequence length="308" mass="32777">MIQAAMQEKFGKVAVLFGGWAAERPVSLRSGAAVLAGLQASGVDAHGIDVDRDILSVLQAGNFDRVFNIVHGAGGEDGVLQGALEILGIPYTGCGVMASAISMDKLMTKRVWVGAGLPTPAYRVLTAQTNFADVVAELGLPLMVKPVTEGSSIGMSKVTLAADLVEAYHKAAQCSAVVIAEQWVTGAEYTAGIVAGQSLPLIRLEVPGGFYDYEAKYLRDDTRYHCPCGLDAEQEQAMQVLAQQAFDAVGGRGWGRVDLMRDQQGKAWLIEVNTNPGMTDHSLIPMGARAIGWDFNTLVVRVLETTLP</sequence>
<dbReference type="Pfam" id="PF07478">
    <property type="entry name" value="Dala_Dala_lig_C"/>
    <property type="match status" value="1"/>
</dbReference>